<name>A0A8J5D529_CHIOP</name>
<dbReference type="OrthoDB" id="26278at2759"/>
<dbReference type="InterPro" id="IPR012337">
    <property type="entry name" value="RNaseH-like_sf"/>
</dbReference>
<comment type="caution">
    <text evidence="3">The sequence shown here is derived from an EMBL/GenBank/DDBJ whole genome shotgun (WGS) entry which is preliminary data.</text>
</comment>
<dbReference type="EMBL" id="JACEEZ010001418">
    <property type="protein sequence ID" value="KAG0729240.1"/>
    <property type="molecule type" value="Genomic_DNA"/>
</dbReference>
<evidence type="ECO:0000259" key="2">
    <source>
        <dbReference type="Pfam" id="PF09794"/>
    </source>
</evidence>
<dbReference type="InterPro" id="IPR018307">
    <property type="entry name" value="ABL9/DENND6_dom"/>
</dbReference>
<protein>
    <submittedName>
        <fullName evidence="3">Late secretory pathway protein AVL9</fullName>
    </submittedName>
</protein>
<feature type="region of interest" description="Disordered" evidence="1">
    <location>
        <begin position="229"/>
        <end position="251"/>
    </location>
</feature>
<dbReference type="PANTHER" id="PTHR31017">
    <property type="entry name" value="LATE SECRETORY PATHWAY PROTEIN AVL9-RELATED"/>
    <property type="match status" value="1"/>
</dbReference>
<evidence type="ECO:0000313" key="4">
    <source>
        <dbReference type="Proteomes" id="UP000770661"/>
    </source>
</evidence>
<organism evidence="3 4">
    <name type="scientific">Chionoecetes opilio</name>
    <name type="common">Atlantic snow crab</name>
    <name type="synonym">Cancer opilio</name>
    <dbReference type="NCBI Taxonomy" id="41210"/>
    <lineage>
        <taxon>Eukaryota</taxon>
        <taxon>Metazoa</taxon>
        <taxon>Ecdysozoa</taxon>
        <taxon>Arthropoda</taxon>
        <taxon>Crustacea</taxon>
        <taxon>Multicrustacea</taxon>
        <taxon>Malacostraca</taxon>
        <taxon>Eumalacostraca</taxon>
        <taxon>Eucarida</taxon>
        <taxon>Decapoda</taxon>
        <taxon>Pleocyemata</taxon>
        <taxon>Brachyura</taxon>
        <taxon>Eubrachyura</taxon>
        <taxon>Majoidea</taxon>
        <taxon>Majidae</taxon>
        <taxon>Chionoecetes</taxon>
    </lineage>
</organism>
<feature type="domain" description="AVL9/DENND6" evidence="2">
    <location>
        <begin position="11"/>
        <end position="92"/>
    </location>
</feature>
<reference evidence="3" key="1">
    <citation type="submission" date="2020-07" db="EMBL/GenBank/DDBJ databases">
        <title>The High-quality genome of the commercially important snow crab, Chionoecetes opilio.</title>
        <authorList>
            <person name="Jeong J.-H."/>
            <person name="Ryu S."/>
        </authorList>
    </citation>
    <scope>NUCLEOTIDE SEQUENCE</scope>
    <source>
        <strain evidence="3">MADBK_172401_WGS</strain>
        <tissue evidence="3">Digestive gland</tissue>
    </source>
</reference>
<sequence>MEEKDRDPAALHVIVVGFHHKKGMQVDFAYPPLSESDECDLPDSWRHLPSLCLPDGAHNHEADTVFFHLPHLTKPDQTVFGVSCYRQIDAEERLQVTTKVYFKGADFSDVQDLKGLYHDLNSTNWRDKLSHGEALHVSVRLLASSQGDSAESIDSELTEAEPQSPWPFLGKWVKYKKMVGDSYIFQCLSCLPKITEVKVNKGTKANLKSHFNRIHPDKAKQVDEACKANVGTGGRSRNLSGQSDGGSTSKKQRQISIAETFGIMAQGSAILQSTVDKTIVRFVVDNMLPLQIVDSQTFRVMVHTLNPNKEVPSRRTLGRRILKTYQEMKESLTSLADPAFNSEKVLNDLFLWYNTAMPSSAAVERLFSLGKDINRAKRSSLSDENFNMLMFMKGNMLQNLV</sequence>
<proteinExistence type="predicted"/>
<dbReference type="InterPro" id="IPR051731">
    <property type="entry name" value="DENND11/AVL9_GEFs"/>
</dbReference>
<evidence type="ECO:0000256" key="1">
    <source>
        <dbReference type="SAM" id="MobiDB-lite"/>
    </source>
</evidence>
<dbReference type="Proteomes" id="UP000770661">
    <property type="component" value="Unassembled WGS sequence"/>
</dbReference>
<accession>A0A8J5D529</accession>
<keyword evidence="4" id="KW-1185">Reference proteome</keyword>
<dbReference type="AlphaFoldDB" id="A0A8J5D529"/>
<feature type="compositionally biased region" description="Polar residues" evidence="1">
    <location>
        <begin position="235"/>
        <end position="251"/>
    </location>
</feature>
<dbReference type="SUPFAM" id="SSF140996">
    <property type="entry name" value="Hermes dimerisation domain"/>
    <property type="match status" value="1"/>
</dbReference>
<dbReference type="PANTHER" id="PTHR31017:SF1">
    <property type="entry name" value="LATE SECRETORY PATHWAY PROTEIN AVL9 HOMOLOG"/>
    <property type="match status" value="1"/>
</dbReference>
<dbReference type="GO" id="GO:0005737">
    <property type="term" value="C:cytoplasm"/>
    <property type="evidence" value="ECO:0007669"/>
    <property type="project" value="TreeGrafter"/>
</dbReference>
<dbReference type="Pfam" id="PF09794">
    <property type="entry name" value="Avl9"/>
    <property type="match status" value="1"/>
</dbReference>
<gene>
    <name evidence="3" type="primary">AVL9</name>
    <name evidence="3" type="ORF">GWK47_030749</name>
</gene>
<evidence type="ECO:0000313" key="3">
    <source>
        <dbReference type="EMBL" id="KAG0729240.1"/>
    </source>
</evidence>
<dbReference type="SUPFAM" id="SSF53098">
    <property type="entry name" value="Ribonuclease H-like"/>
    <property type="match status" value="1"/>
</dbReference>